<gene>
    <name evidence="2" type="ORF">AAEO59_14395</name>
</gene>
<keyword evidence="1" id="KW-0812">Transmembrane</keyword>
<evidence type="ECO:0000313" key="2">
    <source>
        <dbReference type="EMBL" id="MEL1242245.1"/>
    </source>
</evidence>
<dbReference type="EMBL" id="JBBYHU010000037">
    <property type="protein sequence ID" value="MEL1242245.1"/>
    <property type="molecule type" value="Genomic_DNA"/>
</dbReference>
<name>A0ABU9HQP5_9FLAO</name>
<dbReference type="Proteomes" id="UP001398556">
    <property type="component" value="Unassembled WGS sequence"/>
</dbReference>
<dbReference type="RefSeq" id="WP_341701446.1">
    <property type="nucleotide sequence ID" value="NZ_JBBYHU010000037.1"/>
</dbReference>
<keyword evidence="3" id="KW-1185">Reference proteome</keyword>
<organism evidence="2 3">
    <name type="scientific">Flavobacterium flavipallidum</name>
    <dbReference type="NCBI Taxonomy" id="3139140"/>
    <lineage>
        <taxon>Bacteria</taxon>
        <taxon>Pseudomonadati</taxon>
        <taxon>Bacteroidota</taxon>
        <taxon>Flavobacteriia</taxon>
        <taxon>Flavobacteriales</taxon>
        <taxon>Flavobacteriaceae</taxon>
        <taxon>Flavobacterium</taxon>
    </lineage>
</organism>
<accession>A0ABU9HQP5</accession>
<reference evidence="2 3" key="1">
    <citation type="submission" date="2024-04" db="EMBL/GenBank/DDBJ databases">
        <title>Flavobacterium sp. DGU99 16S ribosomal RNA gene Genome sequencing and assembly.</title>
        <authorList>
            <person name="Park S."/>
        </authorList>
    </citation>
    <scope>NUCLEOTIDE SEQUENCE [LARGE SCALE GENOMIC DNA]</scope>
    <source>
        <strain evidence="2 3">DGU99</strain>
    </source>
</reference>
<sequence>MMKLKIFLLINLLIIMMGLLPIYLFFKQPGPIQEYEFPRMTYQELEVKISKIIDNKANSKFKLTDEELNNKNTRNTRIVILGKDSLQFGFVTNMDIGYEYKTKNNHSKNCPPWLELYSICNSNGNFLGVVRKNREEHAELIKLFEDEFIKKINNGAVNVIERGFWDNIF</sequence>
<evidence type="ECO:0000256" key="1">
    <source>
        <dbReference type="SAM" id="Phobius"/>
    </source>
</evidence>
<evidence type="ECO:0000313" key="3">
    <source>
        <dbReference type="Proteomes" id="UP001398556"/>
    </source>
</evidence>
<protein>
    <submittedName>
        <fullName evidence="2">Uncharacterized protein</fullName>
    </submittedName>
</protein>
<keyword evidence="1" id="KW-1133">Transmembrane helix</keyword>
<comment type="caution">
    <text evidence="2">The sequence shown here is derived from an EMBL/GenBank/DDBJ whole genome shotgun (WGS) entry which is preliminary data.</text>
</comment>
<proteinExistence type="predicted"/>
<feature type="transmembrane region" description="Helical" evidence="1">
    <location>
        <begin position="6"/>
        <end position="26"/>
    </location>
</feature>
<keyword evidence="1" id="KW-0472">Membrane</keyword>